<keyword evidence="4" id="KW-1185">Reference proteome</keyword>
<evidence type="ECO:0000256" key="1">
    <source>
        <dbReference type="SAM" id="MobiDB-lite"/>
    </source>
</evidence>
<feature type="compositionally biased region" description="Basic and acidic residues" evidence="1">
    <location>
        <begin position="475"/>
        <end position="489"/>
    </location>
</feature>
<dbReference type="PANTHER" id="PTHR33608">
    <property type="entry name" value="BLL2464 PROTEIN"/>
    <property type="match status" value="1"/>
</dbReference>
<evidence type="ECO:0000259" key="2">
    <source>
        <dbReference type="Pfam" id="PF01882"/>
    </source>
</evidence>
<feature type="region of interest" description="Disordered" evidence="1">
    <location>
        <begin position="311"/>
        <end position="341"/>
    </location>
</feature>
<dbReference type="PANTHER" id="PTHR33608:SF6">
    <property type="entry name" value="BLL2464 PROTEIN"/>
    <property type="match status" value="1"/>
</dbReference>
<dbReference type="EMBL" id="JBHUDL010000009">
    <property type="protein sequence ID" value="MFD1633357.1"/>
    <property type="molecule type" value="Genomic_DNA"/>
</dbReference>
<feature type="region of interest" description="Disordered" evidence="1">
    <location>
        <begin position="168"/>
        <end position="197"/>
    </location>
</feature>
<organism evidence="3 4">
    <name type="scientific">Haloplanus ruber</name>
    <dbReference type="NCBI Taxonomy" id="869892"/>
    <lineage>
        <taxon>Archaea</taxon>
        <taxon>Methanobacteriati</taxon>
        <taxon>Methanobacteriota</taxon>
        <taxon>Stenosarchaea group</taxon>
        <taxon>Halobacteria</taxon>
        <taxon>Halobacteriales</taxon>
        <taxon>Haloferacaceae</taxon>
        <taxon>Haloplanus</taxon>
    </lineage>
</organism>
<evidence type="ECO:0000313" key="3">
    <source>
        <dbReference type="EMBL" id="MFD1633357.1"/>
    </source>
</evidence>
<feature type="domain" description="DUF58" evidence="2">
    <location>
        <begin position="199"/>
        <end position="289"/>
    </location>
</feature>
<proteinExistence type="predicted"/>
<dbReference type="InterPro" id="IPR002881">
    <property type="entry name" value="DUF58"/>
</dbReference>
<reference evidence="3 4" key="1">
    <citation type="journal article" date="2019" name="Int. J. Syst. Evol. Microbiol.">
        <title>The Global Catalogue of Microorganisms (GCM) 10K type strain sequencing project: providing services to taxonomists for standard genome sequencing and annotation.</title>
        <authorList>
            <consortium name="The Broad Institute Genomics Platform"/>
            <consortium name="The Broad Institute Genome Sequencing Center for Infectious Disease"/>
            <person name="Wu L."/>
            <person name="Ma J."/>
        </authorList>
    </citation>
    <scope>NUCLEOTIDE SEQUENCE [LARGE SCALE GENOMIC DNA]</scope>
    <source>
        <strain evidence="3 4">CGMCC 1.10594</strain>
    </source>
</reference>
<feature type="region of interest" description="Disordered" evidence="1">
    <location>
        <begin position="475"/>
        <end position="515"/>
    </location>
</feature>
<evidence type="ECO:0000313" key="4">
    <source>
        <dbReference type="Proteomes" id="UP001597075"/>
    </source>
</evidence>
<dbReference type="Proteomes" id="UP001597075">
    <property type="component" value="Unassembled WGS sequence"/>
</dbReference>
<accession>A0ABD6CYE6</accession>
<dbReference type="Pfam" id="PF01882">
    <property type="entry name" value="DUF58"/>
    <property type="match status" value="1"/>
</dbReference>
<sequence>MRATRRYWSTVTLTGGLTALGVAASNPILLAGGVTLGVWLLANQVAFLRTLRTLAASDLSVGTLRERVAVGEPVLVRLQAHLDEALPFGVSVDPTLPPSAECSEPSPTVSLEAGDRSVDTTFEVTSPLVGDLMLGPPRVAIRAAGGLFDTTIWTSTAAEVTVRPRAPRNLHVGEGGSPLTSRYGEHRSDTTGSGLEPYEVREYAPGDELARIDWKATARLNHPHIREFELTTTHETVLVVDHRATMGVGLNDESKLDYLRGIAHSFINAAASFGDPLGLYTVGDEGTTTTRKPTAGIESYDPIRGLVENIEPTESNAERSGSDDVSPSRARNRASRLDDGSALGTTLRPYFETTTTYVRRLRERPLFRTMQLAHSRLGGGAWTVLLTDDSNPTEVREAIKLARRNGGQVLVFLAPSVLYEPGGLDDLDQAYDRYLTFEEFRASLARMDRVSAFEVAPGDRLDAVIDRHGALTRRERSRDVARASRRYQEYGENPRQGLAYGDDPMRSNEGGDVDE</sequence>
<gene>
    <name evidence="3" type="ORF">ACFSBJ_06355</name>
</gene>
<protein>
    <submittedName>
        <fullName evidence="3">DUF58 domain-containing protein</fullName>
    </submittedName>
</protein>
<name>A0ABD6CYE6_9EURY</name>
<comment type="caution">
    <text evidence="3">The sequence shown here is derived from an EMBL/GenBank/DDBJ whole genome shotgun (WGS) entry which is preliminary data.</text>
</comment>
<dbReference type="AlphaFoldDB" id="A0ABD6CYE6"/>
<dbReference type="RefSeq" id="WP_256405754.1">
    <property type="nucleotide sequence ID" value="NZ_CP187151.1"/>
</dbReference>